<dbReference type="GO" id="GO:0005634">
    <property type="term" value="C:nucleus"/>
    <property type="evidence" value="ECO:0007669"/>
    <property type="project" value="TreeGrafter"/>
</dbReference>
<feature type="domain" description="Bromo" evidence="4">
    <location>
        <begin position="88"/>
        <end position="158"/>
    </location>
</feature>
<name>A0A067MAK7_BOTB1</name>
<dbReference type="GO" id="GO:0006357">
    <property type="term" value="P:regulation of transcription by RNA polymerase II"/>
    <property type="evidence" value="ECO:0007669"/>
    <property type="project" value="TreeGrafter"/>
</dbReference>
<keyword evidence="1 2" id="KW-0103">Bromodomain</keyword>
<sequence>MLRQATNFSSDDHAPRPSISTSSRPAKGSGLSFIIKIPIPSSSQSTSSNVIKRKVSPVEYDNDVPVARKKRKGKPLHQLLPKLISQMKKRDPYGFFLQPVNAALVPGYAEMIQFPMDLGTMAKKVEKGKYTSLDQFGADFRLVTGNARTFNPPGSIYHSEAARLETWGQEAISKAAALLFDYEEEDDVKVDVEADEEPDDHGVHEGSVKEEYEEIGLGNYDDGETGERSVSYPPSTGTPSAAATAAAAQKKRRGPYRSATSTIDEEEMAPGGPLPGASMGVGAFPVGSDWANVTLGLATRGKVYRTKREKQRMERGGYPTLDDGSINYADLDDPFSLLSFFVPRKVTSPHLFPITPLRQSVATARAASLPLSRAQSVLPPHTSSAPIATIQRLSIGDISNPILPTSGNTPKQQPSKIWTITYGSTKKIEDDEEKEYTDPQPRPALAADYGAFAALPAMLAEQNEDIAVLADEDVLFERLRKDALAAISRELQSRERPAVAPGPSEPQKAGSLLEMGDEEQADWAGEQAVEAEAYVRDVVYGGLEGMAYMRSLAEFVAGPSSSDRFDDGVDDCDVKEEEETEGGLGMPLAEWVEENIVLPLTGGLHQVIRDVGRHLTAYAPSASPFPFPLSNASAMASHLHASFHTNPGLRRQLNRLSALRNEKVDMAAVLRAPEDFFIQEEKGDGEHALPMGNSIDISLKKSADQIIQLAGRTGSSNNVDVEEKGLSDAAALNSDEDPALRTLRLRILLLTKCAPLDQIAPIPTELVPPNIRHIFQPTKK</sequence>
<dbReference type="EMBL" id="KL198049">
    <property type="protein sequence ID" value="KDQ12614.1"/>
    <property type="molecule type" value="Genomic_DNA"/>
</dbReference>
<dbReference type="SUPFAM" id="SSF47370">
    <property type="entry name" value="Bromodomain"/>
    <property type="match status" value="1"/>
</dbReference>
<dbReference type="InterPro" id="IPR001487">
    <property type="entry name" value="Bromodomain"/>
</dbReference>
<organism evidence="5 6">
    <name type="scientific">Botryobasidium botryosum (strain FD-172 SS1)</name>
    <dbReference type="NCBI Taxonomy" id="930990"/>
    <lineage>
        <taxon>Eukaryota</taxon>
        <taxon>Fungi</taxon>
        <taxon>Dikarya</taxon>
        <taxon>Basidiomycota</taxon>
        <taxon>Agaricomycotina</taxon>
        <taxon>Agaricomycetes</taxon>
        <taxon>Cantharellales</taxon>
        <taxon>Botryobasidiaceae</taxon>
        <taxon>Botryobasidium</taxon>
    </lineage>
</organism>
<keyword evidence="6" id="KW-1185">Reference proteome</keyword>
<feature type="compositionally biased region" description="Low complexity" evidence="3">
    <location>
        <begin position="231"/>
        <end position="248"/>
    </location>
</feature>
<accession>A0A067MAK7</accession>
<gene>
    <name evidence="5" type="ORF">BOTBODRAFT_146615</name>
</gene>
<dbReference type="Pfam" id="PF00439">
    <property type="entry name" value="Bromodomain"/>
    <property type="match status" value="1"/>
</dbReference>
<evidence type="ECO:0000256" key="1">
    <source>
        <dbReference type="ARBA" id="ARBA00023117"/>
    </source>
</evidence>
<dbReference type="PROSITE" id="PS50014">
    <property type="entry name" value="BROMODOMAIN_2"/>
    <property type="match status" value="1"/>
</dbReference>
<dbReference type="OrthoDB" id="21449at2759"/>
<dbReference type="Proteomes" id="UP000027195">
    <property type="component" value="Unassembled WGS sequence"/>
</dbReference>
<dbReference type="InParanoid" id="A0A067MAK7"/>
<evidence type="ECO:0000259" key="4">
    <source>
        <dbReference type="PROSITE" id="PS50014"/>
    </source>
</evidence>
<dbReference type="Gene3D" id="1.20.920.10">
    <property type="entry name" value="Bromodomain-like"/>
    <property type="match status" value="1"/>
</dbReference>
<dbReference type="PANTHER" id="PTHR22881">
    <property type="entry name" value="BROMODOMAIN CONTAINING PROTEIN"/>
    <property type="match status" value="1"/>
</dbReference>
<dbReference type="InterPro" id="IPR051831">
    <property type="entry name" value="Bromodomain_contain_prot"/>
</dbReference>
<dbReference type="SMART" id="SM00297">
    <property type="entry name" value="BROMO"/>
    <property type="match status" value="1"/>
</dbReference>
<evidence type="ECO:0000256" key="3">
    <source>
        <dbReference type="SAM" id="MobiDB-lite"/>
    </source>
</evidence>
<evidence type="ECO:0000313" key="6">
    <source>
        <dbReference type="Proteomes" id="UP000027195"/>
    </source>
</evidence>
<proteinExistence type="predicted"/>
<dbReference type="InterPro" id="IPR036427">
    <property type="entry name" value="Bromodomain-like_sf"/>
</dbReference>
<feature type="region of interest" description="Disordered" evidence="3">
    <location>
        <begin position="1"/>
        <end position="28"/>
    </location>
</feature>
<reference evidence="6" key="1">
    <citation type="journal article" date="2014" name="Proc. Natl. Acad. Sci. U.S.A.">
        <title>Extensive sampling of basidiomycete genomes demonstrates inadequacy of the white-rot/brown-rot paradigm for wood decay fungi.</title>
        <authorList>
            <person name="Riley R."/>
            <person name="Salamov A.A."/>
            <person name="Brown D.W."/>
            <person name="Nagy L.G."/>
            <person name="Floudas D."/>
            <person name="Held B.W."/>
            <person name="Levasseur A."/>
            <person name="Lombard V."/>
            <person name="Morin E."/>
            <person name="Otillar R."/>
            <person name="Lindquist E.A."/>
            <person name="Sun H."/>
            <person name="LaButti K.M."/>
            <person name="Schmutz J."/>
            <person name="Jabbour D."/>
            <person name="Luo H."/>
            <person name="Baker S.E."/>
            <person name="Pisabarro A.G."/>
            <person name="Walton J.D."/>
            <person name="Blanchette R.A."/>
            <person name="Henrissat B."/>
            <person name="Martin F."/>
            <person name="Cullen D."/>
            <person name="Hibbett D.S."/>
            <person name="Grigoriev I.V."/>
        </authorList>
    </citation>
    <scope>NUCLEOTIDE SEQUENCE [LARGE SCALE GENOMIC DNA]</scope>
    <source>
        <strain evidence="6">FD-172 SS1</strain>
    </source>
</reference>
<dbReference type="PRINTS" id="PR00503">
    <property type="entry name" value="BROMODOMAIN"/>
</dbReference>
<dbReference type="HOGENOM" id="CLU_017445_0_0_1"/>
<protein>
    <recommendedName>
        <fullName evidence="4">Bromo domain-containing protein</fullName>
    </recommendedName>
</protein>
<dbReference type="AlphaFoldDB" id="A0A067MAK7"/>
<dbReference type="GO" id="GO:0006325">
    <property type="term" value="P:chromatin organization"/>
    <property type="evidence" value="ECO:0007669"/>
    <property type="project" value="UniProtKB-ARBA"/>
</dbReference>
<dbReference type="STRING" id="930990.A0A067MAK7"/>
<evidence type="ECO:0000313" key="5">
    <source>
        <dbReference type="EMBL" id="KDQ12614.1"/>
    </source>
</evidence>
<evidence type="ECO:0000256" key="2">
    <source>
        <dbReference type="PROSITE-ProRule" id="PRU00035"/>
    </source>
</evidence>
<feature type="region of interest" description="Disordered" evidence="3">
    <location>
        <begin position="212"/>
        <end position="271"/>
    </location>
</feature>
<dbReference type="PANTHER" id="PTHR22881:SF27">
    <property type="entry name" value="BROMODOMAIN CONTAINING 7_9"/>
    <property type="match status" value="1"/>
</dbReference>